<protein>
    <recommendedName>
        <fullName evidence="1">YdhG-like domain-containing protein</fullName>
    </recommendedName>
</protein>
<feature type="domain" description="YdhG-like" evidence="1">
    <location>
        <begin position="8"/>
        <end position="103"/>
    </location>
</feature>
<dbReference type="Proteomes" id="UP001157961">
    <property type="component" value="Unassembled WGS sequence"/>
</dbReference>
<dbReference type="SUPFAM" id="SSF159888">
    <property type="entry name" value="YdhG-like"/>
    <property type="match status" value="1"/>
</dbReference>
<accession>A0ABY1NX44</accession>
<reference evidence="2 3" key="1">
    <citation type="submission" date="2017-05" db="EMBL/GenBank/DDBJ databases">
        <authorList>
            <person name="Varghese N."/>
            <person name="Submissions S."/>
        </authorList>
    </citation>
    <scope>NUCLEOTIDE SEQUENCE [LARGE SCALE GENOMIC DNA]</scope>
    <source>
        <strain evidence="2 3">DSM 29734</strain>
    </source>
</reference>
<dbReference type="RefSeq" id="WP_283425683.1">
    <property type="nucleotide sequence ID" value="NZ_FXTY01000003.1"/>
</dbReference>
<keyword evidence="3" id="KW-1185">Reference proteome</keyword>
<dbReference type="EMBL" id="FXTY01000003">
    <property type="protein sequence ID" value="SMP18092.1"/>
    <property type="molecule type" value="Genomic_DNA"/>
</dbReference>
<proteinExistence type="predicted"/>
<evidence type="ECO:0000259" key="1">
    <source>
        <dbReference type="Pfam" id="PF08818"/>
    </source>
</evidence>
<name>A0ABY1NX44_9RHOB</name>
<dbReference type="InterPro" id="IPR014922">
    <property type="entry name" value="YdhG-like"/>
</dbReference>
<evidence type="ECO:0000313" key="2">
    <source>
        <dbReference type="EMBL" id="SMP18092.1"/>
    </source>
</evidence>
<evidence type="ECO:0000313" key="3">
    <source>
        <dbReference type="Proteomes" id="UP001157961"/>
    </source>
</evidence>
<sequence length="107" mass="11344">MDETTQAAIIDALEEMVAEVAPDLHGRSMYGGQMLEHEAGVAASAVGGYFAYKNHVSFEFSNGAQLRDPAGHLEGKGKARRHVKLRSVADIAEKDVAGFLAEAAAQS</sequence>
<dbReference type="Pfam" id="PF08818">
    <property type="entry name" value="DUF1801"/>
    <property type="match status" value="1"/>
</dbReference>
<comment type="caution">
    <text evidence="2">The sequence shown here is derived from an EMBL/GenBank/DDBJ whole genome shotgun (WGS) entry which is preliminary data.</text>
</comment>
<gene>
    <name evidence="2" type="ORF">SAMN06265373_103230</name>
</gene>
<organism evidence="2 3">
    <name type="scientific">Shimia sagamensis</name>
    <dbReference type="NCBI Taxonomy" id="1566352"/>
    <lineage>
        <taxon>Bacteria</taxon>
        <taxon>Pseudomonadati</taxon>
        <taxon>Pseudomonadota</taxon>
        <taxon>Alphaproteobacteria</taxon>
        <taxon>Rhodobacterales</taxon>
        <taxon>Roseobacteraceae</taxon>
    </lineage>
</organism>